<keyword evidence="1" id="KW-0812">Transmembrane</keyword>
<evidence type="ECO:0000256" key="1">
    <source>
        <dbReference type="SAM" id="Phobius"/>
    </source>
</evidence>
<accession>A0A0A2MP82</accession>
<gene>
    <name evidence="2" type="ORF">Q766_04060</name>
</gene>
<dbReference type="Proteomes" id="UP000030111">
    <property type="component" value="Unassembled WGS sequence"/>
</dbReference>
<reference evidence="2 3" key="1">
    <citation type="submission" date="2013-09" db="EMBL/GenBank/DDBJ databases">
        <authorList>
            <person name="Zeng Z."/>
            <person name="Chen C."/>
        </authorList>
    </citation>
    <scope>NUCLEOTIDE SEQUENCE [LARGE SCALE GENOMIC DNA]</scope>
    <source>
        <strain evidence="2 3">WB 4.1-42</strain>
    </source>
</reference>
<keyword evidence="1" id="KW-1133">Transmembrane helix</keyword>
<dbReference type="AlphaFoldDB" id="A0A0A2MP82"/>
<keyword evidence="1" id="KW-0472">Membrane</keyword>
<comment type="caution">
    <text evidence="2">The sequence shown here is derived from an EMBL/GenBank/DDBJ whole genome shotgun (WGS) entry which is preliminary data.</text>
</comment>
<feature type="transmembrane region" description="Helical" evidence="1">
    <location>
        <begin position="33"/>
        <end position="51"/>
    </location>
</feature>
<keyword evidence="3" id="KW-1185">Reference proteome</keyword>
<protein>
    <submittedName>
        <fullName evidence="2">Uncharacterized protein</fullName>
    </submittedName>
</protein>
<dbReference type="RefSeq" id="WP_026990603.1">
    <property type="nucleotide sequence ID" value="NZ_AUGP01000017.1"/>
</dbReference>
<dbReference type="STRING" id="1121898.GCA_000422725_01746"/>
<dbReference type="EMBL" id="JRLY01000002">
    <property type="protein sequence ID" value="KGO94114.1"/>
    <property type="molecule type" value="Genomic_DNA"/>
</dbReference>
<evidence type="ECO:0000313" key="3">
    <source>
        <dbReference type="Proteomes" id="UP000030111"/>
    </source>
</evidence>
<evidence type="ECO:0000313" key="2">
    <source>
        <dbReference type="EMBL" id="KGO94114.1"/>
    </source>
</evidence>
<organism evidence="2 3">
    <name type="scientific">Flavobacterium subsaxonicum WB 4.1-42 = DSM 21790</name>
    <dbReference type="NCBI Taxonomy" id="1121898"/>
    <lineage>
        <taxon>Bacteria</taxon>
        <taxon>Pseudomonadati</taxon>
        <taxon>Bacteroidota</taxon>
        <taxon>Flavobacteriia</taxon>
        <taxon>Flavobacteriales</taxon>
        <taxon>Flavobacteriaceae</taxon>
        <taxon>Flavobacterium</taxon>
    </lineage>
</organism>
<sequence>MTYLKYVSYLYLVMAAFFVYSGIMSIIEKESVGKIIICFAFAGAAVFMFFFRRNFQKKFEQGNPKK</sequence>
<dbReference type="OrthoDB" id="1151040at2"/>
<proteinExistence type="predicted"/>
<name>A0A0A2MP82_9FLAO</name>
<dbReference type="eggNOG" id="ENOG50339P1">
    <property type="taxonomic scope" value="Bacteria"/>
</dbReference>
<feature type="transmembrane region" description="Helical" evidence="1">
    <location>
        <begin position="7"/>
        <end position="27"/>
    </location>
</feature>